<dbReference type="InterPro" id="IPR041881">
    <property type="entry name" value="PqqD_sf"/>
</dbReference>
<dbReference type="Proteomes" id="UP000008841">
    <property type="component" value="Chromosome"/>
</dbReference>
<dbReference type="HOGENOM" id="CLU_2368322_0_0_10"/>
<gene>
    <name evidence="1" type="ordered locus">Clim_1911</name>
</gene>
<dbReference type="AlphaFoldDB" id="B3EF81"/>
<dbReference type="InterPro" id="IPR008792">
    <property type="entry name" value="PQQD"/>
</dbReference>
<reference evidence="1 2" key="1">
    <citation type="submission" date="2008-05" db="EMBL/GenBank/DDBJ databases">
        <title>Complete sequence of Chlorobium limicola DSM 245.</title>
        <authorList>
            <consortium name="US DOE Joint Genome Institute"/>
            <person name="Lucas S."/>
            <person name="Copeland A."/>
            <person name="Lapidus A."/>
            <person name="Glavina del Rio T."/>
            <person name="Dalin E."/>
            <person name="Tice H."/>
            <person name="Bruce D."/>
            <person name="Goodwin L."/>
            <person name="Pitluck S."/>
            <person name="Schmutz J."/>
            <person name="Larimer F."/>
            <person name="Land M."/>
            <person name="Hauser L."/>
            <person name="Kyrpides N."/>
            <person name="Ovchinnikova G."/>
            <person name="Zhao F."/>
            <person name="Li T."/>
            <person name="Liu Z."/>
            <person name="Overmann J."/>
            <person name="Bryant D.A."/>
            <person name="Richardson P."/>
        </authorList>
    </citation>
    <scope>NUCLEOTIDE SEQUENCE [LARGE SCALE GENOMIC DNA]</scope>
    <source>
        <strain evidence="2">DSM 245 / NBRC 103803 / 6330</strain>
    </source>
</reference>
<evidence type="ECO:0008006" key="3">
    <source>
        <dbReference type="Google" id="ProtNLM"/>
    </source>
</evidence>
<name>B3EF81_CHLL2</name>
<protein>
    <recommendedName>
        <fullName evidence="3">SynChlorMet cassette protein ScmD</fullName>
    </recommendedName>
</protein>
<dbReference type="InterPro" id="IPR026342">
    <property type="entry name" value="SCM_PqqD-rel"/>
</dbReference>
<sequence>MIVMTTNGENIANPQLKPLANTLIVLREDYDDWAILFNPDDGQSFVLNPVSVFIWKRLDGKHTASDMVSEIRNRFLEVPEHAEASVRVFMEALIDRGYAGCEVL</sequence>
<dbReference type="STRING" id="290315.Clim_1911"/>
<proteinExistence type="predicted"/>
<dbReference type="EMBL" id="CP001097">
    <property type="protein sequence ID" value="ACD90943.1"/>
    <property type="molecule type" value="Genomic_DNA"/>
</dbReference>
<dbReference type="Pfam" id="PF05402">
    <property type="entry name" value="PqqD"/>
    <property type="match status" value="1"/>
</dbReference>
<dbReference type="NCBIfam" id="TIGR04248">
    <property type="entry name" value="SCM_PqqD_rel"/>
    <property type="match status" value="1"/>
</dbReference>
<dbReference type="KEGG" id="cli:Clim_1911"/>
<dbReference type="RefSeq" id="WP_012466812.1">
    <property type="nucleotide sequence ID" value="NC_010803.1"/>
</dbReference>
<evidence type="ECO:0000313" key="2">
    <source>
        <dbReference type="Proteomes" id="UP000008841"/>
    </source>
</evidence>
<organism evidence="1 2">
    <name type="scientific">Chlorobium limicola (strain DSM 245 / NBRC 103803 / 6330)</name>
    <dbReference type="NCBI Taxonomy" id="290315"/>
    <lineage>
        <taxon>Bacteria</taxon>
        <taxon>Pseudomonadati</taxon>
        <taxon>Chlorobiota</taxon>
        <taxon>Chlorobiia</taxon>
        <taxon>Chlorobiales</taxon>
        <taxon>Chlorobiaceae</taxon>
        <taxon>Chlorobium/Pelodictyon group</taxon>
        <taxon>Chlorobium</taxon>
    </lineage>
</organism>
<dbReference type="Gene3D" id="1.10.10.1150">
    <property type="entry name" value="Coenzyme PQQ synthesis protein D (PqqD)"/>
    <property type="match status" value="1"/>
</dbReference>
<dbReference type="eggNOG" id="ENOG5034387">
    <property type="taxonomic scope" value="Bacteria"/>
</dbReference>
<evidence type="ECO:0000313" key="1">
    <source>
        <dbReference type="EMBL" id="ACD90943.1"/>
    </source>
</evidence>
<accession>B3EF81</accession>